<evidence type="ECO:0000313" key="3">
    <source>
        <dbReference type="EMBL" id="VAW32355.1"/>
    </source>
</evidence>
<keyword evidence="2" id="KW-0472">Membrane</keyword>
<name>A0A3B0UMN6_9ZZZZ</name>
<reference evidence="3" key="1">
    <citation type="submission" date="2018-06" db="EMBL/GenBank/DDBJ databases">
        <authorList>
            <person name="Zhirakovskaya E."/>
        </authorList>
    </citation>
    <scope>NUCLEOTIDE SEQUENCE</scope>
</reference>
<protein>
    <recommendedName>
        <fullName evidence="4">PpiC domain-containing protein</fullName>
    </recommendedName>
</protein>
<keyword evidence="2" id="KW-0812">Transmembrane</keyword>
<dbReference type="Gene3D" id="1.10.4030.10">
    <property type="entry name" value="Porin chaperone SurA, peptide-binding domain"/>
    <property type="match status" value="1"/>
</dbReference>
<feature type="non-terminal residue" evidence="3">
    <location>
        <position position="432"/>
    </location>
</feature>
<dbReference type="AlphaFoldDB" id="A0A3B0UMN6"/>
<organism evidence="3">
    <name type="scientific">hydrothermal vent metagenome</name>
    <dbReference type="NCBI Taxonomy" id="652676"/>
    <lineage>
        <taxon>unclassified sequences</taxon>
        <taxon>metagenomes</taxon>
        <taxon>ecological metagenomes</taxon>
    </lineage>
</organism>
<evidence type="ECO:0000256" key="1">
    <source>
        <dbReference type="SAM" id="MobiDB-lite"/>
    </source>
</evidence>
<dbReference type="InterPro" id="IPR050245">
    <property type="entry name" value="PrsA_foldase"/>
</dbReference>
<evidence type="ECO:0008006" key="4">
    <source>
        <dbReference type="Google" id="ProtNLM"/>
    </source>
</evidence>
<dbReference type="Pfam" id="PF13623">
    <property type="entry name" value="SurA_N_2"/>
    <property type="match status" value="1"/>
</dbReference>
<dbReference type="EMBL" id="UOEU01000348">
    <property type="protein sequence ID" value="VAW32355.1"/>
    <property type="molecule type" value="Genomic_DNA"/>
</dbReference>
<gene>
    <name evidence="3" type="ORF">MNBD_CHLOROFLEXI01-470</name>
</gene>
<keyword evidence="2" id="KW-1133">Transmembrane helix</keyword>
<proteinExistence type="predicted"/>
<dbReference type="InterPro" id="IPR027304">
    <property type="entry name" value="Trigger_fact/SurA_dom_sf"/>
</dbReference>
<dbReference type="PANTHER" id="PTHR47245">
    <property type="entry name" value="PEPTIDYLPROLYL ISOMERASE"/>
    <property type="match status" value="1"/>
</dbReference>
<dbReference type="SUPFAM" id="SSF109998">
    <property type="entry name" value="Triger factor/SurA peptide-binding domain-like"/>
    <property type="match status" value="1"/>
</dbReference>
<feature type="transmembrane region" description="Helical" evidence="2">
    <location>
        <begin position="33"/>
        <end position="53"/>
    </location>
</feature>
<dbReference type="PANTHER" id="PTHR47245:SF2">
    <property type="entry name" value="PEPTIDYL-PROLYL CIS-TRANS ISOMERASE HP_0175-RELATED"/>
    <property type="match status" value="1"/>
</dbReference>
<evidence type="ECO:0000256" key="2">
    <source>
        <dbReference type="SAM" id="Phobius"/>
    </source>
</evidence>
<feature type="region of interest" description="Disordered" evidence="1">
    <location>
        <begin position="413"/>
        <end position="432"/>
    </location>
</feature>
<accession>A0A3B0UMN6</accession>
<sequence>MAKKKETNDRIADRQSRKEVLLNRKQAQQTRRIRIGVAVVAGLLLLVVLAAAISELVIAPNQPVALVNEQEITLGEWQDRVRFERAQRIILLNNQLDAFQGNVGIVQQVAGQAINDLLQTELLGQNALNRMIDEAVIVQAAQARGITVTDADVDEEIGRTFNFYDGALPTPLSTATGTVEPTPSITPLPTAVITDVVPTNTPFPTATVGPTNTPGPTATPVSAEAFQEEFGGLIAEFEKLGVSEEQYRETVRIQIYRERLTEALSEEQELPDEAEQVSFFILQFETEEEANEAAALMGASDYLSVWNEIRSQTPDPTSGSTAQASEILWRTDSAVAASLGAEITVAAFELPVGTPSDVLSRAVDAETTRYYLIQVSGREVRPLSDSEFQTSQLEYLATFIDTQLTGNLTMTEYDRGRTPTSPVLDPLFTAPP</sequence>